<proteinExistence type="predicted"/>
<evidence type="ECO:0000313" key="1">
    <source>
        <dbReference type="EMBL" id="TDW06403.1"/>
    </source>
</evidence>
<dbReference type="Pfam" id="PF10941">
    <property type="entry name" value="DUF2620"/>
    <property type="match status" value="1"/>
</dbReference>
<reference evidence="1 2" key="1">
    <citation type="submission" date="2019-03" db="EMBL/GenBank/DDBJ databases">
        <title>Subsurface microbial communities from deep shales in Ohio and West Virginia, USA.</title>
        <authorList>
            <person name="Wrighton K."/>
        </authorList>
    </citation>
    <scope>NUCLEOTIDE SEQUENCE [LARGE SCALE GENOMIC DNA]</scope>
    <source>
        <strain evidence="1 2">MSL9.2</strain>
    </source>
</reference>
<comment type="caution">
    <text evidence="1">The sequence shown here is derived from an EMBL/GenBank/DDBJ whole genome shotgun (WGS) entry which is preliminary data.</text>
</comment>
<dbReference type="AlphaFoldDB" id="A0A4R7Z6H6"/>
<organism evidence="1 2">
    <name type="scientific">Halanaerobium saccharolyticum</name>
    <dbReference type="NCBI Taxonomy" id="43595"/>
    <lineage>
        <taxon>Bacteria</taxon>
        <taxon>Bacillati</taxon>
        <taxon>Bacillota</taxon>
        <taxon>Clostridia</taxon>
        <taxon>Halanaerobiales</taxon>
        <taxon>Halanaerobiaceae</taxon>
        <taxon>Halanaerobium</taxon>
    </lineage>
</organism>
<dbReference type="InterPro" id="IPR021238">
    <property type="entry name" value="DUF2620"/>
</dbReference>
<dbReference type="Proteomes" id="UP000294697">
    <property type="component" value="Unassembled WGS sequence"/>
</dbReference>
<gene>
    <name evidence="1" type="ORF">C8C77_10539</name>
</gene>
<sequence>MKIVVGGQVDKQKIAKKIKEIAGDQVEVEIMDDIKAANTIKQGKADYYFGACHTGGGGALGMAMAILSSTKCATISMPAKPPKEEKIVEELEAGKVAFGFTSDHLEKAVTLLLKNILN</sequence>
<accession>A0A4R7Z6H6</accession>
<name>A0A4R7Z6H6_9FIRM</name>
<evidence type="ECO:0000313" key="2">
    <source>
        <dbReference type="Proteomes" id="UP000294697"/>
    </source>
</evidence>
<protein>
    <submittedName>
        <fullName evidence="1">Uncharacterized protein DUF2620</fullName>
    </submittedName>
</protein>
<dbReference type="EMBL" id="SODA01000005">
    <property type="protein sequence ID" value="TDW06403.1"/>
    <property type="molecule type" value="Genomic_DNA"/>
</dbReference>